<protein>
    <submittedName>
        <fullName evidence="2">Oxidoreductase</fullName>
    </submittedName>
</protein>
<dbReference type="InterPro" id="IPR046867">
    <property type="entry name" value="AldOxase/xan_DH_MoCoBD2"/>
</dbReference>
<keyword evidence="3" id="KW-1185">Reference proteome</keyword>
<evidence type="ECO:0000313" key="2">
    <source>
        <dbReference type="EMBL" id="GCE02061.1"/>
    </source>
</evidence>
<dbReference type="Pfam" id="PF02738">
    <property type="entry name" value="MoCoBD_1"/>
    <property type="match status" value="1"/>
</dbReference>
<dbReference type="Gene3D" id="3.90.1170.50">
    <property type="entry name" value="Aldehyde oxidase/xanthine dehydrogenase, a/b hammerhead"/>
    <property type="match status" value="1"/>
</dbReference>
<dbReference type="PANTHER" id="PTHR11908">
    <property type="entry name" value="XANTHINE DEHYDROGENASE"/>
    <property type="match status" value="1"/>
</dbReference>
<dbReference type="Pfam" id="PF20256">
    <property type="entry name" value="MoCoBD_2"/>
    <property type="match status" value="1"/>
</dbReference>
<dbReference type="InterPro" id="IPR036856">
    <property type="entry name" value="Ald_Oxase/Xan_DH_a/b_sf"/>
</dbReference>
<dbReference type="SMART" id="SM01008">
    <property type="entry name" value="Ald_Xan_dh_C"/>
    <property type="match status" value="1"/>
</dbReference>
<dbReference type="GO" id="GO:0016491">
    <property type="term" value="F:oxidoreductase activity"/>
    <property type="evidence" value="ECO:0007669"/>
    <property type="project" value="InterPro"/>
</dbReference>
<dbReference type="SUPFAM" id="SSF54665">
    <property type="entry name" value="CO dehydrogenase molybdoprotein N-domain-like"/>
    <property type="match status" value="1"/>
</dbReference>
<dbReference type="SUPFAM" id="SSF56003">
    <property type="entry name" value="Molybdenum cofactor-binding domain"/>
    <property type="match status" value="1"/>
</dbReference>
<dbReference type="AlphaFoldDB" id="A0A401Z5C2"/>
<dbReference type="GO" id="GO:0005506">
    <property type="term" value="F:iron ion binding"/>
    <property type="evidence" value="ECO:0007669"/>
    <property type="project" value="InterPro"/>
</dbReference>
<comment type="caution">
    <text evidence="2">The sequence shown here is derived from an EMBL/GenBank/DDBJ whole genome shotgun (WGS) entry which is preliminary data.</text>
</comment>
<dbReference type="Gene3D" id="3.30.365.10">
    <property type="entry name" value="Aldehyde oxidase/xanthine dehydrogenase, molybdopterin binding domain"/>
    <property type="match status" value="4"/>
</dbReference>
<sequence length="723" mass="74467">MIGESTPRPDGDAKARGRFSYTGDLWAPGLLWCVLVRSPHRHARILGVDAGAAYAVPGVRGVVTAADLPAGACHGAIVADRPVLADGVVRFAGEAVAAVAAETLQAARAGAAAVLVSYQPLEPAVDPEHAFAGPPLHPDGNVLRHIALRHGRPVRVRRDGTPVEEVVVEGLYEVPAQYQANPATDAALALPSPDGGVELHVATPYPHADRDQVAECLGLPAGMVRLMPTGAGGSGGSREDVGLTTVVGLLALRTGRPVKAVLDRDESLRAGGHRHAARMKYTHRADRDGRLLAVEAQIILDGGAYAGVSPEVIGRLIGCAAGPYMVPYAAVDAWAVRTNNAPAGAMRGPGAVQVCFAHEAQMDKLADALGMDPVELRLRNALSTGTMLTTGQVLDGPVPVGAALRAVAEAAPPAAPPAPGTLRGTGYAVGLMPLLGIEGADESSTATVRLDGGVVTVTCAAVEVGQGFVTLVRQIVDEVLGVPDAIVLQAGTALPTAGAPGVGRHTWLTAGAVEQAAREIRERLLAPVAARYGMTARLLDVRDGRIRSYDGLIDLPVDVMYEDTATVTTAGACRAPSTEPLDDAGQGNAYPAVAFSACRVVVDLDPELGTIRVVDVTGAYDAGRVLDPAQARVRVESSVAMGVGLALTEDAESVWAPPGPWDVPQVRVAAWIEEPQPGAPFGAKGLGDAAIVPVPAALAAAVRNATGLELPRLPMRPRDVVVD</sequence>
<dbReference type="RefSeq" id="WP_281290630.1">
    <property type="nucleotide sequence ID" value="NZ_BIFH01000056.1"/>
</dbReference>
<dbReference type="InterPro" id="IPR037165">
    <property type="entry name" value="AldOxase/xan_DH_Mopterin-bd_sf"/>
</dbReference>
<gene>
    <name evidence="2" type="ORF">EHYA_09838</name>
</gene>
<name>A0A401Z5C2_9ACTN</name>
<organism evidence="2 3">
    <name type="scientific">Embleya hyalina</name>
    <dbReference type="NCBI Taxonomy" id="516124"/>
    <lineage>
        <taxon>Bacteria</taxon>
        <taxon>Bacillati</taxon>
        <taxon>Actinomycetota</taxon>
        <taxon>Actinomycetes</taxon>
        <taxon>Kitasatosporales</taxon>
        <taxon>Streptomycetaceae</taxon>
        <taxon>Embleya</taxon>
    </lineage>
</organism>
<reference evidence="2 3" key="1">
    <citation type="submission" date="2018-12" db="EMBL/GenBank/DDBJ databases">
        <title>Draft genome sequence of Embleya hyalina NBRC 13850T.</title>
        <authorList>
            <person name="Komaki H."/>
            <person name="Hosoyama A."/>
            <person name="Kimura A."/>
            <person name="Ichikawa N."/>
            <person name="Tamura T."/>
        </authorList>
    </citation>
    <scope>NUCLEOTIDE SEQUENCE [LARGE SCALE GENOMIC DNA]</scope>
    <source>
        <strain evidence="2 3">NBRC 13850</strain>
    </source>
</reference>
<accession>A0A401Z5C2</accession>
<dbReference type="EMBL" id="BIFH01000056">
    <property type="protein sequence ID" value="GCE02061.1"/>
    <property type="molecule type" value="Genomic_DNA"/>
</dbReference>
<proteinExistence type="predicted"/>
<dbReference type="Pfam" id="PF01315">
    <property type="entry name" value="Ald_Xan_dh_C"/>
    <property type="match status" value="1"/>
</dbReference>
<dbReference type="Proteomes" id="UP000286931">
    <property type="component" value="Unassembled WGS sequence"/>
</dbReference>
<evidence type="ECO:0000313" key="3">
    <source>
        <dbReference type="Proteomes" id="UP000286931"/>
    </source>
</evidence>
<dbReference type="InterPro" id="IPR016208">
    <property type="entry name" value="Ald_Oxase/xanthine_DH-like"/>
</dbReference>
<dbReference type="InterPro" id="IPR000674">
    <property type="entry name" value="Ald_Oxase/Xan_DH_a/b"/>
</dbReference>
<dbReference type="InterPro" id="IPR008274">
    <property type="entry name" value="AldOxase/xan_DH_MoCoBD1"/>
</dbReference>
<evidence type="ECO:0000259" key="1">
    <source>
        <dbReference type="SMART" id="SM01008"/>
    </source>
</evidence>
<dbReference type="PANTHER" id="PTHR11908:SF157">
    <property type="entry name" value="XANTHINE DEHYDROGENASE SUBUNIT D-RELATED"/>
    <property type="match status" value="1"/>
</dbReference>
<feature type="domain" description="Aldehyde oxidase/xanthine dehydrogenase a/b hammerhead" evidence="1">
    <location>
        <begin position="16"/>
        <end position="122"/>
    </location>
</feature>